<dbReference type="EMBL" id="LCYN01000003">
    <property type="protein sequence ID" value="KLA00516.1"/>
    <property type="molecule type" value="Genomic_DNA"/>
</dbReference>
<reference evidence="2" key="2">
    <citation type="submission" date="2015-04" db="EMBL/GenBank/DDBJ databases">
        <title>Draft Genome Sequences of Eight Spore-Forming Food Isolates of Bacillus cereus Genome sequencing.</title>
        <authorList>
            <person name="Krawcyk A.O."/>
            <person name="de Jong A."/>
            <person name="Eijlander R.T."/>
            <person name="Berendsen E.M."/>
            <person name="Holsappel S."/>
            <person name="Wells-Bennik M."/>
            <person name="Kuipers O.P."/>
        </authorList>
    </citation>
    <scope>NUCLEOTIDE SEQUENCE [LARGE SCALE GENOMIC DNA]</scope>
    <source>
        <strain evidence="2">B4147</strain>
    </source>
</reference>
<name>A0A0G8CL48_9BACI</name>
<accession>A0A0G8CL48</accession>
<gene>
    <name evidence="1" type="ORF">B4147_4528</name>
</gene>
<dbReference type="PATRIC" id="fig|1396.433.peg.1871"/>
<dbReference type="AlphaFoldDB" id="A0A0G8CL48"/>
<proteinExistence type="predicted"/>
<protein>
    <submittedName>
        <fullName evidence="1">Uncharacterized protein</fullName>
    </submittedName>
</protein>
<sequence>MEKIGHICCSLIKGYFTKLMVSAFFRDVEKVYVYRQFYRL</sequence>
<organism evidence="1 2">
    <name type="scientific">Bacillus wiedmannii</name>
    <dbReference type="NCBI Taxonomy" id="1890302"/>
    <lineage>
        <taxon>Bacteria</taxon>
        <taxon>Bacillati</taxon>
        <taxon>Bacillota</taxon>
        <taxon>Bacilli</taxon>
        <taxon>Bacillales</taxon>
        <taxon>Bacillaceae</taxon>
        <taxon>Bacillus</taxon>
        <taxon>Bacillus cereus group</taxon>
    </lineage>
</organism>
<comment type="caution">
    <text evidence="1">The sequence shown here is derived from an EMBL/GenBank/DDBJ whole genome shotgun (WGS) entry which is preliminary data.</text>
</comment>
<evidence type="ECO:0000313" key="2">
    <source>
        <dbReference type="Proteomes" id="UP000035350"/>
    </source>
</evidence>
<evidence type="ECO:0000313" key="1">
    <source>
        <dbReference type="EMBL" id="KLA00516.1"/>
    </source>
</evidence>
<reference evidence="1 2" key="1">
    <citation type="journal article" date="2015" name="Genome Announc.">
        <title>Next-Generation Whole-Genome Sequencing of Eight Strains of Bacillus cereus, Isolated from Food.</title>
        <authorList>
            <person name="Krawczyk A.O."/>
            <person name="de Jong A."/>
            <person name="Eijlander R.T."/>
            <person name="Berendsen E.M."/>
            <person name="Holsappel S."/>
            <person name="Wells-Bennik M.H."/>
            <person name="Kuipers O.P."/>
        </authorList>
    </citation>
    <scope>NUCLEOTIDE SEQUENCE [LARGE SCALE GENOMIC DNA]</scope>
    <source>
        <strain evidence="1 2">B4147</strain>
    </source>
</reference>
<dbReference type="Proteomes" id="UP000035350">
    <property type="component" value="Unassembled WGS sequence"/>
</dbReference>